<evidence type="ECO:0000313" key="3">
    <source>
        <dbReference type="Proteomes" id="UP000030854"/>
    </source>
</evidence>
<dbReference type="EMBL" id="JNVN01003963">
    <property type="protein sequence ID" value="KHJ30572.1"/>
    <property type="molecule type" value="Genomic_DNA"/>
</dbReference>
<accession>A0A0B1NW14</accession>
<dbReference type="AlphaFoldDB" id="A0A0B1NW14"/>
<dbReference type="HOGENOM" id="CLU_1644979_0_0_1"/>
<sequence>MVDYIQFCSRRLVPLTIACSNTHTTEQRQWKCERNGKEFDRSLTKKVAVATLRIILSQVPSRGLNKNAELLKAPQPGDNSWATVPRKGQKKARENPSTIARVAPLGKTSHLISSHLISSHLISSHLISSHLISSHRFTSLHFTSLHFTSLHFTSLHLQRQI</sequence>
<feature type="region of interest" description="Disordered" evidence="1">
    <location>
        <begin position="75"/>
        <end position="95"/>
    </location>
</feature>
<keyword evidence="3" id="KW-1185">Reference proteome</keyword>
<comment type="caution">
    <text evidence="2">The sequence shown here is derived from an EMBL/GenBank/DDBJ whole genome shotgun (WGS) entry which is preliminary data.</text>
</comment>
<reference evidence="2 3" key="1">
    <citation type="journal article" date="2014" name="BMC Genomics">
        <title>Adaptive genomic structural variation in the grape powdery mildew pathogen, Erysiphe necator.</title>
        <authorList>
            <person name="Jones L."/>
            <person name="Riaz S."/>
            <person name="Morales-Cruz A."/>
            <person name="Amrine K.C."/>
            <person name="McGuire B."/>
            <person name="Gubler W.D."/>
            <person name="Walker M.A."/>
            <person name="Cantu D."/>
        </authorList>
    </citation>
    <scope>NUCLEOTIDE SEQUENCE [LARGE SCALE GENOMIC DNA]</scope>
    <source>
        <strain evidence="3">c</strain>
    </source>
</reference>
<proteinExistence type="predicted"/>
<evidence type="ECO:0000256" key="1">
    <source>
        <dbReference type="SAM" id="MobiDB-lite"/>
    </source>
</evidence>
<name>A0A0B1NW14_UNCNE</name>
<gene>
    <name evidence="2" type="ORF">EV44_g3300</name>
</gene>
<protein>
    <submittedName>
        <fullName evidence="2">Uncharacterized protein</fullName>
    </submittedName>
</protein>
<dbReference type="Proteomes" id="UP000030854">
    <property type="component" value="Unassembled WGS sequence"/>
</dbReference>
<evidence type="ECO:0000313" key="2">
    <source>
        <dbReference type="EMBL" id="KHJ30572.1"/>
    </source>
</evidence>
<organism evidence="2 3">
    <name type="scientific">Uncinula necator</name>
    <name type="common">Grape powdery mildew</name>
    <dbReference type="NCBI Taxonomy" id="52586"/>
    <lineage>
        <taxon>Eukaryota</taxon>
        <taxon>Fungi</taxon>
        <taxon>Dikarya</taxon>
        <taxon>Ascomycota</taxon>
        <taxon>Pezizomycotina</taxon>
        <taxon>Leotiomycetes</taxon>
        <taxon>Erysiphales</taxon>
        <taxon>Erysiphaceae</taxon>
        <taxon>Erysiphe</taxon>
    </lineage>
</organism>